<sequence length="162" mass="18830">MFLLLVISSTKYQQPLSQNIYPTHLTFVYIGSVSCSKPLRASKICSFIQKKRLQKNESMLDSPVPLLGFALQLLLGSFHKILFLQNHKMVVNNVSVLLRFTVQQQQYIGSLFWYISKTSSNNRLLTITGTFQNDNFIYFTSVTMYIKDSIFQHYYMLSDDRC</sequence>
<evidence type="ECO:0000313" key="1">
    <source>
        <dbReference type="EMBL" id="CAI9912817.1"/>
    </source>
</evidence>
<name>A0AA86N4D9_9EUKA</name>
<evidence type="ECO:0000313" key="2">
    <source>
        <dbReference type="EMBL" id="CAL5998805.1"/>
    </source>
</evidence>
<protein>
    <submittedName>
        <fullName evidence="2">Hypothetical_protein</fullName>
    </submittedName>
</protein>
<evidence type="ECO:0000313" key="3">
    <source>
        <dbReference type="Proteomes" id="UP001642409"/>
    </source>
</evidence>
<dbReference type="EMBL" id="CATOUU010000003">
    <property type="protein sequence ID" value="CAI9912817.1"/>
    <property type="molecule type" value="Genomic_DNA"/>
</dbReference>
<dbReference type="AlphaFoldDB" id="A0AA86N4D9"/>
<gene>
    <name evidence="2" type="ORF">HINF_LOCUS15917</name>
    <name evidence="1" type="ORF">HINF_LOCUS462</name>
</gene>
<dbReference type="EMBL" id="CAXDID020000038">
    <property type="protein sequence ID" value="CAL5998805.1"/>
    <property type="molecule type" value="Genomic_DNA"/>
</dbReference>
<reference evidence="1" key="1">
    <citation type="submission" date="2023-06" db="EMBL/GenBank/DDBJ databases">
        <authorList>
            <person name="Kurt Z."/>
        </authorList>
    </citation>
    <scope>NUCLEOTIDE SEQUENCE</scope>
</reference>
<keyword evidence="3" id="KW-1185">Reference proteome</keyword>
<proteinExistence type="predicted"/>
<dbReference type="Proteomes" id="UP001642409">
    <property type="component" value="Unassembled WGS sequence"/>
</dbReference>
<comment type="caution">
    <text evidence="1">The sequence shown here is derived from an EMBL/GenBank/DDBJ whole genome shotgun (WGS) entry which is preliminary data.</text>
</comment>
<organism evidence="1">
    <name type="scientific">Hexamita inflata</name>
    <dbReference type="NCBI Taxonomy" id="28002"/>
    <lineage>
        <taxon>Eukaryota</taxon>
        <taxon>Metamonada</taxon>
        <taxon>Diplomonadida</taxon>
        <taxon>Hexamitidae</taxon>
        <taxon>Hexamitinae</taxon>
        <taxon>Hexamita</taxon>
    </lineage>
</organism>
<reference evidence="2 3" key="2">
    <citation type="submission" date="2024-07" db="EMBL/GenBank/DDBJ databases">
        <authorList>
            <person name="Akdeniz Z."/>
        </authorList>
    </citation>
    <scope>NUCLEOTIDE SEQUENCE [LARGE SCALE GENOMIC DNA]</scope>
</reference>
<accession>A0AA86N4D9</accession>